<dbReference type="AlphaFoldDB" id="A0A5B7J3A8"/>
<organism evidence="2 3">
    <name type="scientific">Portunus trituberculatus</name>
    <name type="common">Swimming crab</name>
    <name type="synonym">Neptunus trituberculatus</name>
    <dbReference type="NCBI Taxonomy" id="210409"/>
    <lineage>
        <taxon>Eukaryota</taxon>
        <taxon>Metazoa</taxon>
        <taxon>Ecdysozoa</taxon>
        <taxon>Arthropoda</taxon>
        <taxon>Crustacea</taxon>
        <taxon>Multicrustacea</taxon>
        <taxon>Malacostraca</taxon>
        <taxon>Eumalacostraca</taxon>
        <taxon>Eucarida</taxon>
        <taxon>Decapoda</taxon>
        <taxon>Pleocyemata</taxon>
        <taxon>Brachyura</taxon>
        <taxon>Eubrachyura</taxon>
        <taxon>Portunoidea</taxon>
        <taxon>Portunidae</taxon>
        <taxon>Portuninae</taxon>
        <taxon>Portunus</taxon>
    </lineage>
</organism>
<feature type="signal peptide" evidence="1">
    <location>
        <begin position="1"/>
        <end position="21"/>
    </location>
</feature>
<accession>A0A5B7J3A8</accession>
<sequence>MDVKTLRMSLLLAVTCCHASASLSPLTSPCFSLGVRKTTHICSVSPYRGVE</sequence>
<name>A0A5B7J3A8_PORTR</name>
<keyword evidence="3" id="KW-1185">Reference proteome</keyword>
<gene>
    <name evidence="2" type="ORF">E2C01_085640</name>
</gene>
<feature type="chain" id="PRO_5022965763" evidence="1">
    <location>
        <begin position="22"/>
        <end position="51"/>
    </location>
</feature>
<comment type="caution">
    <text evidence="2">The sequence shown here is derived from an EMBL/GenBank/DDBJ whole genome shotgun (WGS) entry which is preliminary data.</text>
</comment>
<evidence type="ECO:0000313" key="3">
    <source>
        <dbReference type="Proteomes" id="UP000324222"/>
    </source>
</evidence>
<keyword evidence="1" id="KW-0732">Signal</keyword>
<evidence type="ECO:0000256" key="1">
    <source>
        <dbReference type="SAM" id="SignalP"/>
    </source>
</evidence>
<dbReference type="Proteomes" id="UP000324222">
    <property type="component" value="Unassembled WGS sequence"/>
</dbReference>
<reference evidence="2 3" key="1">
    <citation type="submission" date="2019-05" db="EMBL/GenBank/DDBJ databases">
        <title>Another draft genome of Portunus trituberculatus and its Hox gene families provides insights of decapod evolution.</title>
        <authorList>
            <person name="Jeong J.-H."/>
            <person name="Song I."/>
            <person name="Kim S."/>
            <person name="Choi T."/>
            <person name="Kim D."/>
            <person name="Ryu S."/>
            <person name="Kim W."/>
        </authorList>
    </citation>
    <scope>NUCLEOTIDE SEQUENCE [LARGE SCALE GENOMIC DNA]</scope>
    <source>
        <tissue evidence="2">Muscle</tissue>
    </source>
</reference>
<dbReference type="EMBL" id="VSRR010085131">
    <property type="protein sequence ID" value="MPC90642.1"/>
    <property type="molecule type" value="Genomic_DNA"/>
</dbReference>
<proteinExistence type="predicted"/>
<protein>
    <submittedName>
        <fullName evidence="2">Uncharacterized protein</fullName>
    </submittedName>
</protein>
<evidence type="ECO:0000313" key="2">
    <source>
        <dbReference type="EMBL" id="MPC90642.1"/>
    </source>
</evidence>